<comment type="pathway">
    <text evidence="1 13">Carbohydrate degradation; glycolysis; pyruvate from D-glyceraldehyde 3-phosphate: step 5/5.</text>
</comment>
<keyword evidence="8" id="KW-0067">ATP-binding</keyword>
<protein>
    <recommendedName>
        <fullName evidence="3 12">Pyruvate kinase</fullName>
        <ecNumber evidence="3 12">2.7.1.40</ecNumber>
    </recommendedName>
</protein>
<feature type="domain" description="Pyruvate kinase barrel" evidence="14">
    <location>
        <begin position="231"/>
        <end position="347"/>
    </location>
</feature>
<dbReference type="EMBL" id="MHIB01000003">
    <property type="protein sequence ID" value="OGY45283.1"/>
    <property type="molecule type" value="Genomic_DNA"/>
</dbReference>
<dbReference type="GO" id="GO:0030955">
    <property type="term" value="F:potassium ion binding"/>
    <property type="evidence" value="ECO:0007669"/>
    <property type="project" value="UniProtKB-UniRule"/>
</dbReference>
<dbReference type="InterPro" id="IPR011037">
    <property type="entry name" value="Pyrv_Knase-like_insert_dom_sf"/>
</dbReference>
<dbReference type="GO" id="GO:0004743">
    <property type="term" value="F:pyruvate kinase activity"/>
    <property type="evidence" value="ECO:0007669"/>
    <property type="project" value="UniProtKB-UniRule"/>
</dbReference>
<keyword evidence="5" id="KW-0479">Metal-binding</keyword>
<dbReference type="InterPro" id="IPR001697">
    <property type="entry name" value="Pyr_Knase"/>
</dbReference>
<dbReference type="Gene3D" id="2.40.33.10">
    <property type="entry name" value="PK beta-barrel domain-like"/>
    <property type="match status" value="1"/>
</dbReference>
<keyword evidence="6" id="KW-0547">Nucleotide-binding</keyword>
<name>A0A1G1XYW4_9BACT</name>
<dbReference type="InterPro" id="IPR036918">
    <property type="entry name" value="Pyrv_Knase_C_sf"/>
</dbReference>
<dbReference type="InterPro" id="IPR015793">
    <property type="entry name" value="Pyrv_Knase_brl"/>
</dbReference>
<feature type="domain" description="Pyruvate kinase C-terminal" evidence="15">
    <location>
        <begin position="380"/>
        <end position="492"/>
    </location>
</feature>
<accession>A0A1G1XYW4</accession>
<dbReference type="SUPFAM" id="SSF50800">
    <property type="entry name" value="PK beta-barrel domain-like"/>
    <property type="match status" value="1"/>
</dbReference>
<evidence type="ECO:0000256" key="6">
    <source>
        <dbReference type="ARBA" id="ARBA00022741"/>
    </source>
</evidence>
<dbReference type="SUPFAM" id="SSF51621">
    <property type="entry name" value="Phosphoenolpyruvate/pyruvate domain"/>
    <property type="match status" value="1"/>
</dbReference>
<dbReference type="SUPFAM" id="SSF52935">
    <property type="entry name" value="PK C-terminal domain-like"/>
    <property type="match status" value="1"/>
</dbReference>
<evidence type="ECO:0000256" key="4">
    <source>
        <dbReference type="ARBA" id="ARBA00022679"/>
    </source>
</evidence>
<proteinExistence type="inferred from homology"/>
<dbReference type="GO" id="GO:0016301">
    <property type="term" value="F:kinase activity"/>
    <property type="evidence" value="ECO:0007669"/>
    <property type="project" value="UniProtKB-KW"/>
</dbReference>
<keyword evidence="4 13" id="KW-0808">Transferase</keyword>
<evidence type="ECO:0000256" key="2">
    <source>
        <dbReference type="ARBA" id="ARBA00008663"/>
    </source>
</evidence>
<dbReference type="EC" id="2.7.1.40" evidence="3 12"/>
<evidence type="ECO:0000256" key="5">
    <source>
        <dbReference type="ARBA" id="ARBA00022723"/>
    </source>
</evidence>
<keyword evidence="11 16" id="KW-0670">Pyruvate</keyword>
<comment type="caution">
    <text evidence="16">The sequence shown here is derived from an EMBL/GenBank/DDBJ whole genome shotgun (WGS) entry which is preliminary data.</text>
</comment>
<dbReference type="GO" id="GO:0000287">
    <property type="term" value="F:magnesium ion binding"/>
    <property type="evidence" value="ECO:0007669"/>
    <property type="project" value="UniProtKB-UniRule"/>
</dbReference>
<dbReference type="InterPro" id="IPR015806">
    <property type="entry name" value="Pyrv_Knase_insert_dom_sf"/>
</dbReference>
<organism evidence="16 17">
    <name type="scientific">Candidatus Buchananbacteria bacterium RIFCSPHIGHO2_01_FULL_39_14</name>
    <dbReference type="NCBI Taxonomy" id="1797532"/>
    <lineage>
        <taxon>Bacteria</taxon>
        <taxon>Candidatus Buchananiibacteriota</taxon>
    </lineage>
</organism>
<keyword evidence="9 13" id="KW-0460">Magnesium</keyword>
<dbReference type="InterPro" id="IPR040442">
    <property type="entry name" value="Pyrv_kinase-like_dom_sf"/>
</dbReference>
<feature type="domain" description="Pyruvate kinase barrel" evidence="14">
    <location>
        <begin position="1"/>
        <end position="215"/>
    </location>
</feature>
<evidence type="ECO:0000313" key="16">
    <source>
        <dbReference type="EMBL" id="OGY45283.1"/>
    </source>
</evidence>
<dbReference type="Pfam" id="PF00224">
    <property type="entry name" value="PK"/>
    <property type="match status" value="2"/>
</dbReference>
<comment type="similarity">
    <text evidence="2 13">Belongs to the pyruvate kinase family.</text>
</comment>
<evidence type="ECO:0000256" key="1">
    <source>
        <dbReference type="ARBA" id="ARBA00004997"/>
    </source>
</evidence>
<dbReference type="NCBIfam" id="NF004491">
    <property type="entry name" value="PRK05826.1"/>
    <property type="match status" value="1"/>
</dbReference>
<gene>
    <name evidence="16" type="ORF">A2729_00370</name>
</gene>
<dbReference type="Proteomes" id="UP000178930">
    <property type="component" value="Unassembled WGS sequence"/>
</dbReference>
<evidence type="ECO:0000259" key="14">
    <source>
        <dbReference type="Pfam" id="PF00224"/>
    </source>
</evidence>
<evidence type="ECO:0000259" key="15">
    <source>
        <dbReference type="Pfam" id="PF02887"/>
    </source>
</evidence>
<dbReference type="Gene3D" id="3.40.1380.20">
    <property type="entry name" value="Pyruvate kinase, C-terminal domain"/>
    <property type="match status" value="1"/>
</dbReference>
<dbReference type="InterPro" id="IPR015813">
    <property type="entry name" value="Pyrv/PenolPyrv_kinase-like_dom"/>
</dbReference>
<sequence>MKRTKIVCTIGPASETKSKIEQMIQSGLNVARLNFSHGSYQHHQMLISNIRAVSSKLKVPIAILQDLQGPRIRIGNVSKEGIKVAAGQKIFLVPEHFKIALKDITTFIPVQYADLYRYLKPGKAILIDDGKIQLQVTAIKNKAIECKVKIGDLITANRGMNFPGSDITAPAITEKDKADLLFGLKQNIDFVALSFVKDEKDIINLRKIIYQTESQLGRKLKDYQKPKRSGNWPGTHTKIIAKIERPQAIANFEKILQAADGIMVARGDLGLEVPLEDLPLIQKRIIQHCVAVSKPVIVATQMLDSMIKYPVPTRAEVSDVANAILDGTDAIMLSGETATGKYPLRAVKVMTKIAWEMEKNDLNKSANLIPRVKMAGDITETVSFAVQNIATQVNAKLIICATTSGFTARSIAKYRPKISLLAMAATEKTRNQLCLSWGVRPHHLPFVSNFNDLISKIKKLLLAENLVNQKDIIVIAAGHPFGFLGQTNLVKVETI</sequence>
<dbReference type="Gene3D" id="3.20.20.60">
    <property type="entry name" value="Phosphoenolpyruvate-binding domains"/>
    <property type="match status" value="1"/>
</dbReference>
<dbReference type="NCBIfam" id="TIGR01064">
    <property type="entry name" value="pyruv_kin"/>
    <property type="match status" value="1"/>
</dbReference>
<dbReference type="PRINTS" id="PR01050">
    <property type="entry name" value="PYRUVTKNASE"/>
</dbReference>
<reference evidence="16 17" key="1">
    <citation type="journal article" date="2016" name="Nat. Commun.">
        <title>Thousands of microbial genomes shed light on interconnected biogeochemical processes in an aquifer system.</title>
        <authorList>
            <person name="Anantharaman K."/>
            <person name="Brown C.T."/>
            <person name="Hug L.A."/>
            <person name="Sharon I."/>
            <person name="Castelle C.J."/>
            <person name="Probst A.J."/>
            <person name="Thomas B.C."/>
            <person name="Singh A."/>
            <person name="Wilkins M.J."/>
            <person name="Karaoz U."/>
            <person name="Brodie E.L."/>
            <person name="Williams K.H."/>
            <person name="Hubbard S.S."/>
            <person name="Banfield J.F."/>
        </authorList>
    </citation>
    <scope>NUCLEOTIDE SEQUENCE [LARGE SCALE GENOMIC DNA]</scope>
</reference>
<dbReference type="AlphaFoldDB" id="A0A1G1XYW4"/>
<evidence type="ECO:0000256" key="3">
    <source>
        <dbReference type="ARBA" id="ARBA00012142"/>
    </source>
</evidence>
<dbReference type="InterPro" id="IPR015795">
    <property type="entry name" value="Pyrv_Knase_C"/>
</dbReference>
<comment type="catalytic activity">
    <reaction evidence="13">
        <text>pyruvate + ATP = phosphoenolpyruvate + ADP + H(+)</text>
        <dbReference type="Rhea" id="RHEA:18157"/>
        <dbReference type="ChEBI" id="CHEBI:15361"/>
        <dbReference type="ChEBI" id="CHEBI:15378"/>
        <dbReference type="ChEBI" id="CHEBI:30616"/>
        <dbReference type="ChEBI" id="CHEBI:58702"/>
        <dbReference type="ChEBI" id="CHEBI:456216"/>
        <dbReference type="EC" id="2.7.1.40"/>
    </reaction>
</comment>
<dbReference type="NCBIfam" id="NF004978">
    <property type="entry name" value="PRK06354.1"/>
    <property type="match status" value="1"/>
</dbReference>
<dbReference type="UniPathway" id="UPA00109">
    <property type="reaction ID" value="UER00188"/>
</dbReference>
<evidence type="ECO:0000256" key="7">
    <source>
        <dbReference type="ARBA" id="ARBA00022777"/>
    </source>
</evidence>
<evidence type="ECO:0000256" key="9">
    <source>
        <dbReference type="ARBA" id="ARBA00022842"/>
    </source>
</evidence>
<evidence type="ECO:0000256" key="12">
    <source>
        <dbReference type="NCBIfam" id="TIGR01064"/>
    </source>
</evidence>
<dbReference type="STRING" id="1797532.A2729_00370"/>
<keyword evidence="10 13" id="KW-0324">Glycolysis</keyword>
<dbReference type="Pfam" id="PF02887">
    <property type="entry name" value="PK_C"/>
    <property type="match status" value="1"/>
</dbReference>
<evidence type="ECO:0000256" key="13">
    <source>
        <dbReference type="RuleBase" id="RU000504"/>
    </source>
</evidence>
<dbReference type="PANTHER" id="PTHR11817">
    <property type="entry name" value="PYRUVATE KINASE"/>
    <property type="match status" value="1"/>
</dbReference>
<keyword evidence="7 13" id="KW-0418">Kinase</keyword>
<evidence type="ECO:0000256" key="8">
    <source>
        <dbReference type="ARBA" id="ARBA00022840"/>
    </source>
</evidence>
<dbReference type="FunFam" id="2.40.33.10:FF:000001">
    <property type="entry name" value="Pyruvate kinase"/>
    <property type="match status" value="1"/>
</dbReference>
<evidence type="ECO:0000313" key="17">
    <source>
        <dbReference type="Proteomes" id="UP000178930"/>
    </source>
</evidence>
<dbReference type="GO" id="GO:0005524">
    <property type="term" value="F:ATP binding"/>
    <property type="evidence" value="ECO:0007669"/>
    <property type="project" value="UniProtKB-KW"/>
</dbReference>
<evidence type="ECO:0000256" key="10">
    <source>
        <dbReference type="ARBA" id="ARBA00023152"/>
    </source>
</evidence>
<evidence type="ECO:0000256" key="11">
    <source>
        <dbReference type="ARBA" id="ARBA00023317"/>
    </source>
</evidence>